<protein>
    <submittedName>
        <fullName evidence="2">Divalent cation tolerance protein CutA</fullName>
    </submittedName>
</protein>
<dbReference type="Gene3D" id="3.30.70.120">
    <property type="match status" value="1"/>
</dbReference>
<gene>
    <name evidence="2" type="primary">cutA</name>
    <name evidence="2" type="ORF">NCTC13156_00352</name>
</gene>
<dbReference type="InterPro" id="IPR004323">
    <property type="entry name" value="Ion_tolerance_CutA"/>
</dbReference>
<name>A0A377Q0Y6_9HELI</name>
<dbReference type="Proteomes" id="UP000255269">
    <property type="component" value="Unassembled WGS sequence"/>
</dbReference>
<dbReference type="AlphaFoldDB" id="A0A377Q0Y6"/>
<dbReference type="EMBL" id="UGJF01000001">
    <property type="protein sequence ID" value="STQ87533.1"/>
    <property type="molecule type" value="Genomic_DNA"/>
</dbReference>
<evidence type="ECO:0000256" key="1">
    <source>
        <dbReference type="ARBA" id="ARBA00010169"/>
    </source>
</evidence>
<dbReference type="GO" id="GO:0010038">
    <property type="term" value="P:response to metal ion"/>
    <property type="evidence" value="ECO:0007669"/>
    <property type="project" value="InterPro"/>
</dbReference>
<dbReference type="PANTHER" id="PTHR23419">
    <property type="entry name" value="DIVALENT CATION TOLERANCE CUTA-RELATED"/>
    <property type="match status" value="1"/>
</dbReference>
<dbReference type="Pfam" id="PF03091">
    <property type="entry name" value="CutA1"/>
    <property type="match status" value="1"/>
</dbReference>
<proteinExistence type="inferred from homology"/>
<organism evidence="2 3">
    <name type="scientific">Helicobacter pullorum</name>
    <dbReference type="NCBI Taxonomy" id="35818"/>
    <lineage>
        <taxon>Bacteria</taxon>
        <taxon>Pseudomonadati</taxon>
        <taxon>Campylobacterota</taxon>
        <taxon>Epsilonproteobacteria</taxon>
        <taxon>Campylobacterales</taxon>
        <taxon>Helicobacteraceae</taxon>
        <taxon>Helicobacter</taxon>
    </lineage>
</organism>
<dbReference type="PANTHER" id="PTHR23419:SF8">
    <property type="entry name" value="FI09726P"/>
    <property type="match status" value="1"/>
</dbReference>
<evidence type="ECO:0000313" key="3">
    <source>
        <dbReference type="Proteomes" id="UP000255269"/>
    </source>
</evidence>
<sequence length="108" mass="12586">MGLMLLQTTTTSENAKILISRAMESGFVSCVQRMAIESYYFWEEKLNCEEEILLSFKVDRKNFKNLKALIAKNHIYEIPEIIGISLRDVSKSYKKWHKKVIKAQKKGL</sequence>
<dbReference type="SUPFAM" id="SSF54913">
    <property type="entry name" value="GlnB-like"/>
    <property type="match status" value="1"/>
</dbReference>
<comment type="similarity">
    <text evidence="1">Belongs to the CutA family.</text>
</comment>
<accession>A0A377Q0Y6</accession>
<dbReference type="InterPro" id="IPR015867">
    <property type="entry name" value="N-reg_PII/ATP_PRibTrfase_C"/>
</dbReference>
<dbReference type="InterPro" id="IPR011322">
    <property type="entry name" value="N-reg_PII-like_a/b"/>
</dbReference>
<reference evidence="2 3" key="1">
    <citation type="submission" date="2018-06" db="EMBL/GenBank/DDBJ databases">
        <authorList>
            <consortium name="Pathogen Informatics"/>
            <person name="Doyle S."/>
        </authorList>
    </citation>
    <scope>NUCLEOTIDE SEQUENCE [LARGE SCALE GENOMIC DNA]</scope>
    <source>
        <strain evidence="2 3">NCTC13156</strain>
    </source>
</reference>
<dbReference type="GO" id="GO:0005507">
    <property type="term" value="F:copper ion binding"/>
    <property type="evidence" value="ECO:0007669"/>
    <property type="project" value="TreeGrafter"/>
</dbReference>
<evidence type="ECO:0000313" key="2">
    <source>
        <dbReference type="EMBL" id="STQ87533.1"/>
    </source>
</evidence>